<dbReference type="AlphaFoldDB" id="A0A9P7K7E2"/>
<dbReference type="InterPro" id="IPR046450">
    <property type="entry name" value="PA_dom_sf"/>
</dbReference>
<dbReference type="Pfam" id="PF02225">
    <property type="entry name" value="PA"/>
    <property type="match status" value="1"/>
</dbReference>
<dbReference type="SUPFAM" id="SSF52025">
    <property type="entry name" value="PA domain"/>
    <property type="match status" value="1"/>
</dbReference>
<evidence type="ECO:0000259" key="1">
    <source>
        <dbReference type="Pfam" id="PF02225"/>
    </source>
</evidence>
<gene>
    <name evidence="2" type="ORF">DXG03_004393</name>
</gene>
<organism evidence="2 3">
    <name type="scientific">Asterophora parasitica</name>
    <dbReference type="NCBI Taxonomy" id="117018"/>
    <lineage>
        <taxon>Eukaryota</taxon>
        <taxon>Fungi</taxon>
        <taxon>Dikarya</taxon>
        <taxon>Basidiomycota</taxon>
        <taxon>Agaricomycotina</taxon>
        <taxon>Agaricomycetes</taxon>
        <taxon>Agaricomycetidae</taxon>
        <taxon>Agaricales</taxon>
        <taxon>Tricholomatineae</taxon>
        <taxon>Lyophyllaceae</taxon>
        <taxon>Asterophora</taxon>
    </lineage>
</organism>
<evidence type="ECO:0000313" key="3">
    <source>
        <dbReference type="Proteomes" id="UP000775547"/>
    </source>
</evidence>
<dbReference type="InterPro" id="IPR036852">
    <property type="entry name" value="Peptidase_S8/S53_dom_sf"/>
</dbReference>
<dbReference type="EMBL" id="JABCKV010002609">
    <property type="protein sequence ID" value="KAG5637696.1"/>
    <property type="molecule type" value="Genomic_DNA"/>
</dbReference>
<dbReference type="CDD" id="cd02124">
    <property type="entry name" value="PA_PoS1_like"/>
    <property type="match status" value="1"/>
</dbReference>
<dbReference type="Proteomes" id="UP000775547">
    <property type="component" value="Unassembled WGS sequence"/>
</dbReference>
<dbReference type="Gene3D" id="3.50.30.30">
    <property type="match status" value="1"/>
</dbReference>
<feature type="non-terminal residue" evidence="2">
    <location>
        <position position="250"/>
    </location>
</feature>
<protein>
    <recommendedName>
        <fullName evidence="1">PA domain-containing protein</fullName>
    </recommendedName>
</protein>
<dbReference type="Gene3D" id="3.40.50.200">
    <property type="entry name" value="Peptidase S8/S53 domain"/>
    <property type="match status" value="1"/>
</dbReference>
<reference evidence="2" key="1">
    <citation type="submission" date="2020-07" db="EMBL/GenBank/DDBJ databases">
        <authorList>
            <person name="Nieuwenhuis M."/>
            <person name="Van De Peppel L.J.J."/>
        </authorList>
    </citation>
    <scope>NUCLEOTIDE SEQUENCE</scope>
    <source>
        <strain evidence="2">AP01</strain>
        <tissue evidence="2">Mycelium</tissue>
    </source>
</reference>
<proteinExistence type="predicted"/>
<sequence>MVCPLSFDCVVPLFTSFNLIVIIDALIRGFLEGQDILTLSLGASRGWSESTSAVVASRIAALGTVVTIAAGNDGTSGSWYTSSPGNGIDVISVASIDNIVIPLQNAIVGGVRHAPITYFQTLPLNVTKTLPIYALSKNVSIPDDACNPLPPNTPDLSPYVVLIRRGTCTFVTKLANIAAKGARVSLIYDNGNGFAGIASGNYTTALIQAADGEFLVSQFFAGAKVTITFPQTGASTQFPNPDGGLVSSFT</sequence>
<dbReference type="GO" id="GO:0004252">
    <property type="term" value="F:serine-type endopeptidase activity"/>
    <property type="evidence" value="ECO:0007669"/>
    <property type="project" value="InterPro"/>
</dbReference>
<dbReference type="InterPro" id="IPR003137">
    <property type="entry name" value="PA_domain"/>
</dbReference>
<dbReference type="OrthoDB" id="206201at2759"/>
<feature type="domain" description="PA" evidence="1">
    <location>
        <begin position="142"/>
        <end position="202"/>
    </location>
</feature>
<evidence type="ECO:0000313" key="2">
    <source>
        <dbReference type="EMBL" id="KAG5637696.1"/>
    </source>
</evidence>
<accession>A0A9P7K7E2</accession>
<comment type="caution">
    <text evidence="2">The sequence shown here is derived from an EMBL/GenBank/DDBJ whole genome shotgun (WGS) entry which is preliminary data.</text>
</comment>
<name>A0A9P7K7E2_9AGAR</name>
<reference evidence="2" key="2">
    <citation type="submission" date="2021-10" db="EMBL/GenBank/DDBJ databases">
        <title>Phylogenomics reveals ancestral predisposition of the termite-cultivated fungus Termitomyces towards a domesticated lifestyle.</title>
        <authorList>
            <person name="Auxier B."/>
            <person name="Grum-Grzhimaylo A."/>
            <person name="Cardenas M.E."/>
            <person name="Lodge J.D."/>
            <person name="Laessoe T."/>
            <person name="Pedersen O."/>
            <person name="Smith M.E."/>
            <person name="Kuyper T.W."/>
            <person name="Franco-Molano E.A."/>
            <person name="Baroni T.J."/>
            <person name="Aanen D.K."/>
        </authorList>
    </citation>
    <scope>NUCLEOTIDE SEQUENCE</scope>
    <source>
        <strain evidence="2">AP01</strain>
        <tissue evidence="2">Mycelium</tissue>
    </source>
</reference>
<keyword evidence="3" id="KW-1185">Reference proteome</keyword>
<dbReference type="GO" id="GO:0006508">
    <property type="term" value="P:proteolysis"/>
    <property type="evidence" value="ECO:0007669"/>
    <property type="project" value="InterPro"/>
</dbReference>
<dbReference type="SUPFAM" id="SSF52743">
    <property type="entry name" value="Subtilisin-like"/>
    <property type="match status" value="1"/>
</dbReference>